<evidence type="ECO:0008006" key="5">
    <source>
        <dbReference type="Google" id="ProtNLM"/>
    </source>
</evidence>
<dbReference type="PATRIC" id="fig|272632.4.peg.220"/>
<proteinExistence type="predicted"/>
<evidence type="ECO:0000256" key="2">
    <source>
        <dbReference type="PROSITE-ProRule" id="PRU00252"/>
    </source>
</evidence>
<evidence type="ECO:0000313" key="3">
    <source>
        <dbReference type="EMBL" id="CAE76852.1"/>
    </source>
</evidence>
<keyword evidence="1 2" id="KW-0238">DNA-binding</keyword>
<accession>Q6MU34</accession>
<dbReference type="InterPro" id="IPR000424">
    <property type="entry name" value="Primosome_PriB/ssb"/>
</dbReference>
<dbReference type="eggNOG" id="COG0629">
    <property type="taxonomic scope" value="Bacteria"/>
</dbReference>
<dbReference type="Gene3D" id="2.40.50.140">
    <property type="entry name" value="Nucleic acid-binding proteins"/>
    <property type="match status" value="1"/>
</dbReference>
<dbReference type="Proteomes" id="UP000001016">
    <property type="component" value="Chromosome"/>
</dbReference>
<dbReference type="EMBL" id="BX293980">
    <property type="protein sequence ID" value="CAE76852.1"/>
    <property type="molecule type" value="Genomic_DNA"/>
</dbReference>
<gene>
    <name evidence="3" type="ordered locus">MSC_0207</name>
</gene>
<dbReference type="SUPFAM" id="SSF50249">
    <property type="entry name" value="Nucleic acid-binding proteins"/>
    <property type="match status" value="1"/>
</dbReference>
<keyword evidence="4" id="KW-1185">Reference proteome</keyword>
<dbReference type="STRING" id="272632.MSC_0207"/>
<dbReference type="PROSITE" id="PS50935">
    <property type="entry name" value="SSB"/>
    <property type="match status" value="1"/>
</dbReference>
<dbReference type="GO" id="GO:0003697">
    <property type="term" value="F:single-stranded DNA binding"/>
    <property type="evidence" value="ECO:0007669"/>
    <property type="project" value="InterPro"/>
</dbReference>
<sequence length="114" mass="13041">MIYLSNQKKGLIKMNLVNIVGQIEGDATVAYTSKDGAKKFYKFIVKVPKPYKSKEVDSFDYINIKTWSNAVDDEFLLHDQAVVGIEGRIESFTSNNDLTNIRNEIFANRILYLN</sequence>
<name>Q6MU34_MYCMS</name>
<protein>
    <recommendedName>
        <fullName evidence="5">Single-stranded DNA-binding protein</fullName>
    </recommendedName>
</protein>
<dbReference type="HOGENOM" id="CLU_179970_0_0_14"/>
<evidence type="ECO:0000256" key="1">
    <source>
        <dbReference type="ARBA" id="ARBA00023125"/>
    </source>
</evidence>
<evidence type="ECO:0000313" key="4">
    <source>
        <dbReference type="Proteomes" id="UP000001016"/>
    </source>
</evidence>
<dbReference type="AlphaFoldDB" id="Q6MU34"/>
<organism evidence="3 4">
    <name type="scientific">Mycoplasma mycoides subsp. mycoides SC (strain CCUG 32753 / NCTC 10114 / PG1)</name>
    <dbReference type="NCBI Taxonomy" id="272632"/>
    <lineage>
        <taxon>Bacteria</taxon>
        <taxon>Bacillati</taxon>
        <taxon>Mycoplasmatota</taxon>
        <taxon>Mollicutes</taxon>
        <taxon>Mycoplasmataceae</taxon>
        <taxon>Mycoplasma</taxon>
    </lineage>
</organism>
<reference evidence="3 4" key="1">
    <citation type="journal article" date="2004" name="Genome Res.">
        <title>The genome sequence of Mycoplasma mycoides subsp. mycoides SC type strain PG1T, the causative agent of contagious bovine pleuropneumonia (CBPP).</title>
        <authorList>
            <person name="Westberg J."/>
            <person name="Persson A."/>
            <person name="Holmberg A."/>
            <person name="Goesmann A."/>
            <person name="Lundeberg J."/>
            <person name="Johansson K.-E."/>
            <person name="Pettersson B."/>
            <person name="Uhlen M."/>
        </authorList>
    </citation>
    <scope>NUCLEOTIDE SEQUENCE [LARGE SCALE GENOMIC DNA]</scope>
    <source>
        <strain evidence="3 4">PG1</strain>
    </source>
</reference>
<dbReference type="KEGG" id="mmy:MSC_0207"/>
<dbReference type="InterPro" id="IPR012340">
    <property type="entry name" value="NA-bd_OB-fold"/>
</dbReference>